<reference evidence="1 2" key="1">
    <citation type="journal article" date="2015" name="Genome Biol. Evol.">
        <title>The genome of winter moth (Operophtera brumata) provides a genomic perspective on sexual dimorphism and phenology.</title>
        <authorList>
            <person name="Derks M.F."/>
            <person name="Smit S."/>
            <person name="Salis L."/>
            <person name="Schijlen E."/>
            <person name="Bossers A."/>
            <person name="Mateman C."/>
            <person name="Pijl A.S."/>
            <person name="de Ridder D."/>
            <person name="Groenen M.A."/>
            <person name="Visser M.E."/>
            <person name="Megens H.J."/>
        </authorList>
    </citation>
    <scope>NUCLEOTIDE SEQUENCE [LARGE SCALE GENOMIC DNA]</scope>
    <source>
        <strain evidence="1">WM2013NL</strain>
        <tissue evidence="1">Head and thorax</tissue>
    </source>
</reference>
<gene>
    <name evidence="1" type="ORF">OBRU01_21809</name>
</gene>
<sequence>MHKRKVKIGRKFVNIKAWITPGLIKCMRHRDKLHKDCRDFPDDIERHKIYKRYRIFCNNLLFKIKSQYNREQNEINDPKKLRKSIKRVCQNSCRNSDSSKLLKACHGSLTSHNFCNQYFVTVGKKLADNILNKLSGTQESLISSYRPKRSVAQSLFNIKAWITPGLIRCMRHRDKLHKDCRDFPDDIERHKIYKRVFDKFIQAKKNLLTLYVKKTHFLAFSKTSVSCPPQDLVIKLHTCSRDPQRVNGICPCSLISRTPTKKYL</sequence>
<name>A0A0L7KSJ1_OPEBR</name>
<keyword evidence="2" id="KW-1185">Reference proteome</keyword>
<dbReference type="Proteomes" id="UP000037510">
    <property type="component" value="Unassembled WGS sequence"/>
</dbReference>
<feature type="non-terminal residue" evidence="1">
    <location>
        <position position="264"/>
    </location>
</feature>
<accession>A0A0L7KSJ1</accession>
<dbReference type="AlphaFoldDB" id="A0A0L7KSJ1"/>
<dbReference type="EMBL" id="JTDY01006445">
    <property type="protein sequence ID" value="KOB66009.1"/>
    <property type="molecule type" value="Genomic_DNA"/>
</dbReference>
<protein>
    <submittedName>
        <fullName evidence="1">Uncharacterized protein</fullName>
    </submittedName>
</protein>
<comment type="caution">
    <text evidence="1">The sequence shown here is derived from an EMBL/GenBank/DDBJ whole genome shotgun (WGS) entry which is preliminary data.</text>
</comment>
<organism evidence="1 2">
    <name type="scientific">Operophtera brumata</name>
    <name type="common">Winter moth</name>
    <name type="synonym">Phalaena brumata</name>
    <dbReference type="NCBI Taxonomy" id="104452"/>
    <lineage>
        <taxon>Eukaryota</taxon>
        <taxon>Metazoa</taxon>
        <taxon>Ecdysozoa</taxon>
        <taxon>Arthropoda</taxon>
        <taxon>Hexapoda</taxon>
        <taxon>Insecta</taxon>
        <taxon>Pterygota</taxon>
        <taxon>Neoptera</taxon>
        <taxon>Endopterygota</taxon>
        <taxon>Lepidoptera</taxon>
        <taxon>Glossata</taxon>
        <taxon>Ditrysia</taxon>
        <taxon>Geometroidea</taxon>
        <taxon>Geometridae</taxon>
        <taxon>Larentiinae</taxon>
        <taxon>Operophtera</taxon>
    </lineage>
</organism>
<evidence type="ECO:0000313" key="2">
    <source>
        <dbReference type="Proteomes" id="UP000037510"/>
    </source>
</evidence>
<proteinExistence type="predicted"/>
<evidence type="ECO:0000313" key="1">
    <source>
        <dbReference type="EMBL" id="KOB66009.1"/>
    </source>
</evidence>